<evidence type="ECO:0000256" key="1">
    <source>
        <dbReference type="SAM" id="MobiDB-lite"/>
    </source>
</evidence>
<dbReference type="OrthoDB" id="4896980at2759"/>
<feature type="compositionally biased region" description="Acidic residues" evidence="1">
    <location>
        <begin position="128"/>
        <end position="137"/>
    </location>
</feature>
<feature type="region of interest" description="Disordered" evidence="1">
    <location>
        <begin position="1"/>
        <end position="37"/>
    </location>
</feature>
<organism evidence="2 3">
    <name type="scientific">Hypocrea jecorina (strain ATCC 56765 / BCRC 32924 / NRRL 11460 / Rut C-30)</name>
    <name type="common">Trichoderma reesei</name>
    <dbReference type="NCBI Taxonomy" id="1344414"/>
    <lineage>
        <taxon>Eukaryota</taxon>
        <taxon>Fungi</taxon>
        <taxon>Dikarya</taxon>
        <taxon>Ascomycota</taxon>
        <taxon>Pezizomycotina</taxon>
        <taxon>Sordariomycetes</taxon>
        <taxon>Hypocreomycetidae</taxon>
        <taxon>Hypocreales</taxon>
        <taxon>Hypocreaceae</taxon>
        <taxon>Trichoderma</taxon>
    </lineage>
</organism>
<reference evidence="3" key="1">
    <citation type="journal article" date="2013" name="Ind. Biotechnol.">
        <title>Comparative genomics analysis of Trichoderma reesei strains.</title>
        <authorList>
            <person name="Koike H."/>
            <person name="Aerts A."/>
            <person name="LaButti K."/>
            <person name="Grigoriev I.V."/>
            <person name="Baker S.E."/>
        </authorList>
    </citation>
    <scope>NUCLEOTIDE SEQUENCE [LARGE SCALE GENOMIC DNA]</scope>
    <source>
        <strain evidence="3">ATCC 56765 / BCRC 32924 / NRRL 11460 / Rut C-30</strain>
    </source>
</reference>
<gene>
    <name evidence="2" type="ORF">M419DRAFT_82984</name>
</gene>
<sequence length="208" mass="23376">MCLIDPGRSQSPSRPRKQTYNNFGTRPLKSSMESDSGACHMASQFLQIFKESGLQRQLEDGWGQRYTGVRDPGSASVHDEGVNHGCQFDPKSLRSSKAPSPSGPRKHREEADTRSRKSKRSRNGDVKEETEEEDDIEVVPVVQQGSSRPYSPVHDCQPTISRDDHATSNYKANRDVYGGRGYLSHLDTELDALRKHLLQRANPPRPYP</sequence>
<feature type="region of interest" description="Disordered" evidence="1">
    <location>
        <begin position="65"/>
        <end position="167"/>
    </location>
</feature>
<name>A0A024S5D6_HYPJR</name>
<evidence type="ECO:0000313" key="3">
    <source>
        <dbReference type="Proteomes" id="UP000024376"/>
    </source>
</evidence>
<dbReference type="HOGENOM" id="CLU_1321731_0_0_1"/>
<dbReference type="Proteomes" id="UP000024376">
    <property type="component" value="Unassembled WGS sequence"/>
</dbReference>
<protein>
    <submittedName>
        <fullName evidence="2">Uncharacterized protein</fullName>
    </submittedName>
</protein>
<evidence type="ECO:0000313" key="2">
    <source>
        <dbReference type="EMBL" id="ETS00544.1"/>
    </source>
</evidence>
<dbReference type="AlphaFoldDB" id="A0A024S5D6"/>
<feature type="compositionally biased region" description="Polar residues" evidence="1">
    <location>
        <begin position="8"/>
        <end position="24"/>
    </location>
</feature>
<accession>A0A024S5D6</accession>
<proteinExistence type="predicted"/>
<dbReference type="KEGG" id="trr:M419DRAFT_82984"/>
<dbReference type="EMBL" id="KI911151">
    <property type="protein sequence ID" value="ETS00544.1"/>
    <property type="molecule type" value="Genomic_DNA"/>
</dbReference>